<comment type="caution">
    <text evidence="2">The sequence shown here is derived from an EMBL/GenBank/DDBJ whole genome shotgun (WGS) entry which is preliminary data.</text>
</comment>
<reference evidence="3" key="1">
    <citation type="journal article" date="2019" name="Int. J. Syst. Evol. Microbiol.">
        <title>The Global Catalogue of Microorganisms (GCM) 10K type strain sequencing project: providing services to taxonomists for standard genome sequencing and annotation.</title>
        <authorList>
            <consortium name="The Broad Institute Genomics Platform"/>
            <consortium name="The Broad Institute Genome Sequencing Center for Infectious Disease"/>
            <person name="Wu L."/>
            <person name="Ma J."/>
        </authorList>
    </citation>
    <scope>NUCLEOTIDE SEQUENCE [LARGE SCALE GENOMIC DNA]</scope>
    <source>
        <strain evidence="3">JCM 15089</strain>
    </source>
</reference>
<evidence type="ECO:0000313" key="2">
    <source>
        <dbReference type="EMBL" id="GAA0569984.1"/>
    </source>
</evidence>
<feature type="domain" description="Glycosyl transferase family 1" evidence="1">
    <location>
        <begin position="205"/>
        <end position="302"/>
    </location>
</feature>
<gene>
    <name evidence="2" type="ORF">GCM10008942_18450</name>
</gene>
<dbReference type="SUPFAM" id="SSF53756">
    <property type="entry name" value="UDP-Glycosyltransferase/glycogen phosphorylase"/>
    <property type="match status" value="1"/>
</dbReference>
<accession>A0ABP3PLH8</accession>
<dbReference type="Gene3D" id="3.40.50.2000">
    <property type="entry name" value="Glycogen Phosphorylase B"/>
    <property type="match status" value="2"/>
</dbReference>
<evidence type="ECO:0000313" key="3">
    <source>
        <dbReference type="Proteomes" id="UP001499951"/>
    </source>
</evidence>
<dbReference type="Pfam" id="PF00534">
    <property type="entry name" value="Glycos_transf_1"/>
    <property type="match status" value="1"/>
</dbReference>
<organism evidence="2 3">
    <name type="scientific">Rhizomicrobium electricum</name>
    <dbReference type="NCBI Taxonomy" id="480070"/>
    <lineage>
        <taxon>Bacteria</taxon>
        <taxon>Pseudomonadati</taxon>
        <taxon>Pseudomonadota</taxon>
        <taxon>Alphaproteobacteria</taxon>
        <taxon>Micropepsales</taxon>
        <taxon>Micropepsaceae</taxon>
        <taxon>Rhizomicrobium</taxon>
    </lineage>
</organism>
<dbReference type="PANTHER" id="PTHR12526">
    <property type="entry name" value="GLYCOSYLTRANSFERASE"/>
    <property type="match status" value="1"/>
</dbReference>
<sequence>MLPSNRLQRPGSPPPRFGIADAFERIGFAAEVLDVNDASRNPFAGCASLFASIDPWRAAKVLFRRRKAYAVISYYQSGALLLLALRRVAGFKPLVVIVDVGDDSNWPLRARIVAFCLKRADAVFSFARDQTGYLAQRYPGAQVQFLPQQIDTEFFTPSGGEGDYVLSIGNDLSRDYETLLAAVSGLDVPVVLRTDRVASQAGIAIAPRGSDEDLRALYHAARIVVLPLYDMRHPGGISSLLEAFACGKAVVASDARGIRDYLHHEENCLVVPCGDAAALRAAITRLLQDDALRMRLGSAARRYAETELSQDRYAARLKDAFAALRPFPPSV</sequence>
<dbReference type="Proteomes" id="UP001499951">
    <property type="component" value="Unassembled WGS sequence"/>
</dbReference>
<evidence type="ECO:0000259" key="1">
    <source>
        <dbReference type="Pfam" id="PF00534"/>
    </source>
</evidence>
<name>A0ABP3PLH8_9PROT</name>
<dbReference type="EMBL" id="BAAADD010000004">
    <property type="protein sequence ID" value="GAA0569984.1"/>
    <property type="molecule type" value="Genomic_DNA"/>
</dbReference>
<keyword evidence="3" id="KW-1185">Reference proteome</keyword>
<protein>
    <recommendedName>
        <fullName evidence="1">Glycosyl transferase family 1 domain-containing protein</fullName>
    </recommendedName>
</protein>
<dbReference type="InterPro" id="IPR001296">
    <property type="entry name" value="Glyco_trans_1"/>
</dbReference>
<proteinExistence type="predicted"/>
<dbReference type="PANTHER" id="PTHR12526:SF590">
    <property type="entry name" value="ALPHA-MALTOSE-1-PHOSPHATE SYNTHASE"/>
    <property type="match status" value="1"/>
</dbReference>
<dbReference type="CDD" id="cd03801">
    <property type="entry name" value="GT4_PimA-like"/>
    <property type="match status" value="1"/>
</dbReference>